<evidence type="ECO:0000256" key="2">
    <source>
        <dbReference type="ARBA" id="ARBA00022525"/>
    </source>
</evidence>
<keyword evidence="3" id="KW-0646">Protease inhibitor</keyword>
<feature type="non-terminal residue" evidence="8">
    <location>
        <position position="105"/>
    </location>
</feature>
<feature type="signal peptide" evidence="6">
    <location>
        <begin position="1"/>
        <end position="20"/>
    </location>
</feature>
<evidence type="ECO:0000256" key="4">
    <source>
        <dbReference type="ARBA" id="ARBA00022900"/>
    </source>
</evidence>
<feature type="domain" description="BPTI/Kunitz inhibitor" evidence="7">
    <location>
        <begin position="35"/>
        <end position="86"/>
    </location>
</feature>
<sequence length="105" mass="12231">MREQILVALLVIFLVKGTHSERQNAKEHKIRQRQCDMPINDYEGSCQAYVPRYFYNKTSRGCEQFWWNGCLKSGVYEKRIDCARSCNQNEPASICELDPPHACKS</sequence>
<dbReference type="PANTHER" id="PTHR10083">
    <property type="entry name" value="KUNITZ-TYPE PROTEASE INHIBITOR-RELATED"/>
    <property type="match status" value="1"/>
</dbReference>
<keyword evidence="2" id="KW-0964">Secreted</keyword>
<protein>
    <submittedName>
        <fullName evidence="8">Putative bpti/kunitz family of serine protease inhibitor</fullName>
    </submittedName>
</protein>
<keyword evidence="5" id="KW-1015">Disulfide bond</keyword>
<organism evidence="8">
    <name type="scientific">Amblyomma americanum</name>
    <name type="common">Lone star tick</name>
    <dbReference type="NCBI Taxonomy" id="6943"/>
    <lineage>
        <taxon>Eukaryota</taxon>
        <taxon>Metazoa</taxon>
        <taxon>Ecdysozoa</taxon>
        <taxon>Arthropoda</taxon>
        <taxon>Chelicerata</taxon>
        <taxon>Arachnida</taxon>
        <taxon>Acari</taxon>
        <taxon>Parasitiformes</taxon>
        <taxon>Ixodida</taxon>
        <taxon>Ixodoidea</taxon>
        <taxon>Ixodidae</taxon>
        <taxon>Amblyomminae</taxon>
        <taxon>Amblyomma</taxon>
    </lineage>
</organism>
<dbReference type="SMART" id="SM00131">
    <property type="entry name" value="KU"/>
    <property type="match status" value="1"/>
</dbReference>
<keyword evidence="6" id="KW-0732">Signal</keyword>
<dbReference type="EMBL" id="GBZX01001050">
    <property type="protein sequence ID" value="JAG91690.1"/>
    <property type="molecule type" value="mRNA"/>
</dbReference>
<evidence type="ECO:0000259" key="7">
    <source>
        <dbReference type="PROSITE" id="PS50279"/>
    </source>
</evidence>
<dbReference type="InterPro" id="IPR036880">
    <property type="entry name" value="Kunitz_BPTI_sf"/>
</dbReference>
<dbReference type="Pfam" id="PF00014">
    <property type="entry name" value="Kunitz_BPTI"/>
    <property type="match status" value="1"/>
</dbReference>
<name>A0A0C9R3Y2_AMBAM</name>
<dbReference type="InterPro" id="IPR002223">
    <property type="entry name" value="Kunitz_BPTI"/>
</dbReference>
<evidence type="ECO:0000256" key="1">
    <source>
        <dbReference type="ARBA" id="ARBA00004613"/>
    </source>
</evidence>
<comment type="subcellular location">
    <subcellularLocation>
        <location evidence="1">Secreted</location>
    </subcellularLocation>
</comment>
<evidence type="ECO:0000256" key="5">
    <source>
        <dbReference type="ARBA" id="ARBA00023157"/>
    </source>
</evidence>
<dbReference type="CDD" id="cd00109">
    <property type="entry name" value="Kunitz-type"/>
    <property type="match status" value="1"/>
</dbReference>
<dbReference type="GO" id="GO:0005615">
    <property type="term" value="C:extracellular space"/>
    <property type="evidence" value="ECO:0007669"/>
    <property type="project" value="TreeGrafter"/>
</dbReference>
<accession>A0A0C9R3Y2</accession>
<dbReference type="SUPFAM" id="SSF57362">
    <property type="entry name" value="BPTI-like"/>
    <property type="match status" value="1"/>
</dbReference>
<dbReference type="AlphaFoldDB" id="A0A0C9R3Y2"/>
<dbReference type="GO" id="GO:0004867">
    <property type="term" value="F:serine-type endopeptidase inhibitor activity"/>
    <property type="evidence" value="ECO:0007669"/>
    <property type="project" value="UniProtKB-KW"/>
</dbReference>
<dbReference type="InterPro" id="IPR050098">
    <property type="entry name" value="TFPI/VKTCI-like"/>
</dbReference>
<keyword evidence="4" id="KW-0722">Serine protease inhibitor</keyword>
<reference evidence="8" key="1">
    <citation type="journal article" date="2015" name="PLoS ONE">
        <title>An Insight into the Sialome of the Lone Star Tick, Amblyomma americanum, with a Glimpse on Its Time Dependent Gene Expression.</title>
        <authorList>
            <person name="Karim S."/>
            <person name="Ribeiro J.M."/>
        </authorList>
    </citation>
    <scope>NUCLEOTIDE SEQUENCE</scope>
    <source>
        <tissue evidence="8">Salivary gland</tissue>
    </source>
</reference>
<dbReference type="PANTHER" id="PTHR10083:SF217">
    <property type="entry name" value="BOOPHILIN-H2"/>
    <property type="match status" value="1"/>
</dbReference>
<evidence type="ECO:0000256" key="3">
    <source>
        <dbReference type="ARBA" id="ARBA00022690"/>
    </source>
</evidence>
<dbReference type="Gene3D" id="4.10.410.10">
    <property type="entry name" value="Pancreatic trypsin inhibitor Kunitz domain"/>
    <property type="match status" value="1"/>
</dbReference>
<proteinExistence type="evidence at transcript level"/>
<feature type="chain" id="PRO_5002201996" evidence="6">
    <location>
        <begin position="21"/>
        <end position="105"/>
    </location>
</feature>
<evidence type="ECO:0000256" key="6">
    <source>
        <dbReference type="SAM" id="SignalP"/>
    </source>
</evidence>
<dbReference type="PROSITE" id="PS50279">
    <property type="entry name" value="BPTI_KUNITZ_2"/>
    <property type="match status" value="1"/>
</dbReference>
<evidence type="ECO:0000313" key="8">
    <source>
        <dbReference type="EMBL" id="JAG91690.1"/>
    </source>
</evidence>